<feature type="region of interest" description="Disordered" evidence="1">
    <location>
        <begin position="1"/>
        <end position="20"/>
    </location>
</feature>
<evidence type="ECO:0000313" key="2">
    <source>
        <dbReference type="EnsemblPlants" id="AUR62042639-RA:cds"/>
    </source>
</evidence>
<protein>
    <submittedName>
        <fullName evidence="2">Uncharacterized protein</fullName>
    </submittedName>
</protein>
<accession>A0A803N9K5</accession>
<dbReference type="Gramene" id="AUR62042639-RA">
    <property type="protein sequence ID" value="AUR62042639-RA:cds"/>
    <property type="gene ID" value="AUR62042639"/>
</dbReference>
<evidence type="ECO:0000256" key="1">
    <source>
        <dbReference type="SAM" id="MobiDB-lite"/>
    </source>
</evidence>
<proteinExistence type="predicted"/>
<dbReference type="Gene3D" id="2.40.50.140">
    <property type="entry name" value="Nucleic acid-binding proteins"/>
    <property type="match status" value="2"/>
</dbReference>
<dbReference type="EnsemblPlants" id="AUR62042639-RA">
    <property type="protein sequence ID" value="AUR62042639-RA:cds"/>
    <property type="gene ID" value="AUR62042639"/>
</dbReference>
<dbReference type="AlphaFoldDB" id="A0A803N9K5"/>
<evidence type="ECO:0000313" key="3">
    <source>
        <dbReference type="Proteomes" id="UP000596660"/>
    </source>
</evidence>
<reference evidence="2" key="2">
    <citation type="submission" date="2021-03" db="UniProtKB">
        <authorList>
            <consortium name="EnsemblPlants"/>
        </authorList>
    </citation>
    <scope>IDENTIFICATION</scope>
</reference>
<keyword evidence="3" id="KW-1185">Reference proteome</keyword>
<dbReference type="InterPro" id="IPR012340">
    <property type="entry name" value="NA-bd_OB-fold"/>
</dbReference>
<dbReference type="Proteomes" id="UP000596660">
    <property type="component" value="Unplaced"/>
</dbReference>
<reference evidence="2" key="1">
    <citation type="journal article" date="2017" name="Nature">
        <title>The genome of Chenopodium quinoa.</title>
        <authorList>
            <person name="Jarvis D.E."/>
            <person name="Ho Y.S."/>
            <person name="Lightfoot D.J."/>
            <person name="Schmoeckel S.M."/>
            <person name="Li B."/>
            <person name="Borm T.J.A."/>
            <person name="Ohyanagi H."/>
            <person name="Mineta K."/>
            <person name="Michell C.T."/>
            <person name="Saber N."/>
            <person name="Kharbatia N.M."/>
            <person name="Rupper R.R."/>
            <person name="Sharp A.R."/>
            <person name="Dally N."/>
            <person name="Boughton B.A."/>
            <person name="Woo Y.H."/>
            <person name="Gao G."/>
            <person name="Schijlen E.G.W.M."/>
            <person name="Guo X."/>
            <person name="Momin A.A."/>
            <person name="Negrao S."/>
            <person name="Al-Babili S."/>
            <person name="Gehring C."/>
            <person name="Roessner U."/>
            <person name="Jung C."/>
            <person name="Murphy K."/>
            <person name="Arold S.T."/>
            <person name="Gojobori T."/>
            <person name="van der Linden C.G."/>
            <person name="van Loo E.N."/>
            <person name="Jellen E.N."/>
            <person name="Maughan P.J."/>
            <person name="Tester M."/>
        </authorList>
    </citation>
    <scope>NUCLEOTIDE SEQUENCE [LARGE SCALE GENOMIC DNA]</scope>
    <source>
        <strain evidence="2">cv. PI 614886</strain>
    </source>
</reference>
<organism evidence="2 3">
    <name type="scientific">Chenopodium quinoa</name>
    <name type="common">Quinoa</name>
    <dbReference type="NCBI Taxonomy" id="63459"/>
    <lineage>
        <taxon>Eukaryota</taxon>
        <taxon>Viridiplantae</taxon>
        <taxon>Streptophyta</taxon>
        <taxon>Embryophyta</taxon>
        <taxon>Tracheophyta</taxon>
        <taxon>Spermatophyta</taxon>
        <taxon>Magnoliopsida</taxon>
        <taxon>eudicotyledons</taxon>
        <taxon>Gunneridae</taxon>
        <taxon>Pentapetalae</taxon>
        <taxon>Caryophyllales</taxon>
        <taxon>Chenopodiaceae</taxon>
        <taxon>Chenopodioideae</taxon>
        <taxon>Atripliceae</taxon>
        <taxon>Chenopodium</taxon>
    </lineage>
</organism>
<name>A0A803N9K5_CHEQI</name>
<dbReference type="SUPFAM" id="SSF50249">
    <property type="entry name" value="Nucleic acid-binding proteins"/>
    <property type="match status" value="1"/>
</dbReference>
<sequence length="322" mass="36042">MRRKMLSVDGGMKPQHVPLDKLTPKSKKYKIKVKVKEKSPAKYPENKKAFQILDNKIRGTLFDDEIKNFQNILEHEKEYIIADAPVRNTNPMYRHKEGDYYLSFGGSAAIQSLNPNTGPVLPNYIPIAEVPPTNILGVVVYLEETKKKKVAGGYEFDVRDVIVVDDSVQKVGDGLVISLYGELATKDCAQLSAWILENQDRVSDHMGHHLSIGEESSSDVIMSVKDLNKKHTTAYERHWIHVTIPDAKQEDCSMHCRKEVSVSFTAMDDTGSIRLTAYGKQCEALFGLKDAELVQKKARVDVAPAAPDQHLVQERLLAATPA</sequence>